<sequence>MPLTQFSTLALISGVLQQSPLLSPEGRRFGSETSERISQSEGATSSDKIGESQLDSR</sequence>
<evidence type="ECO:0000256" key="1">
    <source>
        <dbReference type="SAM" id="MobiDB-lite"/>
    </source>
</evidence>
<feature type="compositionally biased region" description="Basic and acidic residues" evidence="1">
    <location>
        <begin position="48"/>
        <end position="57"/>
    </location>
</feature>
<dbReference type="Proteomes" id="UP000270866">
    <property type="component" value="Unassembled WGS sequence"/>
</dbReference>
<gene>
    <name evidence="2" type="ORF">BFJ65_g18642</name>
</gene>
<feature type="compositionally biased region" description="Basic and acidic residues" evidence="1">
    <location>
        <begin position="25"/>
        <end position="35"/>
    </location>
</feature>
<comment type="caution">
    <text evidence="2">The sequence shown here is derived from an EMBL/GenBank/DDBJ whole genome shotgun (WGS) entry which is preliminary data.</text>
</comment>
<evidence type="ECO:0000313" key="2">
    <source>
        <dbReference type="EMBL" id="RKK06445.1"/>
    </source>
</evidence>
<feature type="region of interest" description="Disordered" evidence="1">
    <location>
        <begin position="21"/>
        <end position="57"/>
    </location>
</feature>
<proteinExistence type="predicted"/>
<dbReference type="AlphaFoldDB" id="A0A3L6MQV7"/>
<organism evidence="2 3">
    <name type="scientific">Fusarium oxysporum f. sp. cepae</name>
    <dbReference type="NCBI Taxonomy" id="396571"/>
    <lineage>
        <taxon>Eukaryota</taxon>
        <taxon>Fungi</taxon>
        <taxon>Dikarya</taxon>
        <taxon>Ascomycota</taxon>
        <taxon>Pezizomycotina</taxon>
        <taxon>Sordariomycetes</taxon>
        <taxon>Hypocreomycetidae</taxon>
        <taxon>Hypocreales</taxon>
        <taxon>Nectriaceae</taxon>
        <taxon>Fusarium</taxon>
        <taxon>Fusarium oxysporum species complex</taxon>
    </lineage>
</organism>
<dbReference type="EMBL" id="MRCU01000021">
    <property type="protein sequence ID" value="RKK06445.1"/>
    <property type="molecule type" value="Genomic_DNA"/>
</dbReference>
<evidence type="ECO:0000313" key="3">
    <source>
        <dbReference type="Proteomes" id="UP000270866"/>
    </source>
</evidence>
<protein>
    <submittedName>
        <fullName evidence="2">Uncharacterized protein</fullName>
    </submittedName>
</protein>
<name>A0A3L6MQV7_FUSOX</name>
<feature type="compositionally biased region" description="Polar residues" evidence="1">
    <location>
        <begin position="36"/>
        <end position="47"/>
    </location>
</feature>
<accession>A0A3L6MQV7</accession>
<reference evidence="2 3" key="1">
    <citation type="journal article" date="2018" name="Sci. Rep.">
        <title>Characterisation of pathogen-specific regions and novel effector candidates in Fusarium oxysporum f. sp. cepae.</title>
        <authorList>
            <person name="Armitage A.D."/>
            <person name="Taylor A."/>
            <person name="Sobczyk M.K."/>
            <person name="Baxter L."/>
            <person name="Greenfield B.P."/>
            <person name="Bates H.J."/>
            <person name="Wilson F."/>
            <person name="Jackson A.C."/>
            <person name="Ott S."/>
            <person name="Harrison R.J."/>
            <person name="Clarkson J.P."/>
        </authorList>
    </citation>
    <scope>NUCLEOTIDE SEQUENCE [LARGE SCALE GENOMIC DNA]</scope>
    <source>
        <strain evidence="2 3">FoC_Fus2</strain>
    </source>
</reference>